<evidence type="ECO:0000259" key="6">
    <source>
        <dbReference type="Pfam" id="PF00535"/>
    </source>
</evidence>
<dbReference type="InterPro" id="IPR029044">
    <property type="entry name" value="Nucleotide-diphossugar_trans"/>
</dbReference>
<dbReference type="Gene3D" id="3.90.550.10">
    <property type="entry name" value="Spore Coat Polysaccharide Biosynthesis Protein SpsA, Chain A"/>
    <property type="match status" value="1"/>
</dbReference>
<dbReference type="PANTHER" id="PTHR43179">
    <property type="entry name" value="RHAMNOSYLTRANSFERASE WBBL"/>
    <property type="match status" value="1"/>
</dbReference>
<organism evidence="7 8">
    <name type="scientific">Nocardia cyriacigeorgica</name>
    <dbReference type="NCBI Taxonomy" id="135487"/>
    <lineage>
        <taxon>Bacteria</taxon>
        <taxon>Bacillati</taxon>
        <taxon>Actinomycetota</taxon>
        <taxon>Actinomycetes</taxon>
        <taxon>Mycobacteriales</taxon>
        <taxon>Nocardiaceae</taxon>
        <taxon>Nocardia</taxon>
    </lineage>
</organism>
<evidence type="ECO:0000256" key="1">
    <source>
        <dbReference type="ARBA" id="ARBA00004776"/>
    </source>
</evidence>
<feature type="region of interest" description="Disordered" evidence="5">
    <location>
        <begin position="275"/>
        <end position="306"/>
    </location>
</feature>
<dbReference type="AlphaFoldDB" id="A0A4U8VYY2"/>
<evidence type="ECO:0000313" key="8">
    <source>
        <dbReference type="Proteomes" id="UP000290439"/>
    </source>
</evidence>
<evidence type="ECO:0000256" key="3">
    <source>
        <dbReference type="ARBA" id="ARBA00022676"/>
    </source>
</evidence>
<dbReference type="InterPro" id="IPR001173">
    <property type="entry name" value="Glyco_trans_2-like"/>
</dbReference>
<evidence type="ECO:0000313" key="7">
    <source>
        <dbReference type="EMBL" id="VFA97955.1"/>
    </source>
</evidence>
<dbReference type="CDD" id="cd00761">
    <property type="entry name" value="Glyco_tranf_GTA_type"/>
    <property type="match status" value="1"/>
</dbReference>
<dbReference type="RefSeq" id="WP_130916728.1">
    <property type="nucleotide sequence ID" value="NZ_JARWOB010000044.1"/>
</dbReference>
<dbReference type="Proteomes" id="UP000290439">
    <property type="component" value="Chromosome"/>
</dbReference>
<comment type="similarity">
    <text evidence="2">Belongs to the glycosyltransferase 2 family.</text>
</comment>
<accession>A0A4U8VYY2</accession>
<gene>
    <name evidence="7" type="ORF">NCTC10797_01720</name>
</gene>
<proteinExistence type="inferred from homology"/>
<keyword evidence="3" id="KW-0328">Glycosyltransferase</keyword>
<evidence type="ECO:0000256" key="2">
    <source>
        <dbReference type="ARBA" id="ARBA00006739"/>
    </source>
</evidence>
<feature type="compositionally biased region" description="Basic residues" evidence="5">
    <location>
        <begin position="291"/>
        <end position="306"/>
    </location>
</feature>
<evidence type="ECO:0000256" key="4">
    <source>
        <dbReference type="ARBA" id="ARBA00022679"/>
    </source>
</evidence>
<sequence length="306" mass="33753">MGPDLEVLIPTRNREIELATTLSGLAAQDLPGFGVVVSDQSDAALGYDTATARAMRRVLTRQGHPIRVGRHLPRRGMAEHRAHLLSRATARYVLFLDDDVWLEPTTLTRMRRAIGDLGCGLVGCAVQGLSHLDDFRPGELAPFELWRGPPQPERIIRGEPEWERWTLHNAANPAHLADAVVRRPGRTYAYKIAWIGGCVLYDRAALLATGGFDFWTELPAEHSGEDVLAQLRVIARFGGAGLLPSGAIHLESPTTVTDRRVEAYEVVPPEFWPQHAVSGDGRDARQGVRQRAGRAVRPRHSRSSPT</sequence>
<feature type="domain" description="Glycosyltransferase 2-like" evidence="6">
    <location>
        <begin position="7"/>
        <end position="127"/>
    </location>
</feature>
<dbReference type="SUPFAM" id="SSF53448">
    <property type="entry name" value="Nucleotide-diphospho-sugar transferases"/>
    <property type="match status" value="1"/>
</dbReference>
<evidence type="ECO:0000256" key="5">
    <source>
        <dbReference type="SAM" id="MobiDB-lite"/>
    </source>
</evidence>
<protein>
    <submittedName>
        <fullName evidence="7">Mycofactocin system glycosyltransferase</fullName>
    </submittedName>
</protein>
<comment type="pathway">
    <text evidence="1">Cell wall biogenesis; cell wall polysaccharide biosynthesis.</text>
</comment>
<dbReference type="GO" id="GO:0016757">
    <property type="term" value="F:glycosyltransferase activity"/>
    <property type="evidence" value="ECO:0007669"/>
    <property type="project" value="UniProtKB-KW"/>
</dbReference>
<name>A0A4U8VYY2_9NOCA</name>
<dbReference type="PANTHER" id="PTHR43179:SF12">
    <property type="entry name" value="GALACTOFURANOSYLTRANSFERASE GLFT2"/>
    <property type="match status" value="1"/>
</dbReference>
<reference evidence="7 8" key="1">
    <citation type="submission" date="2019-02" db="EMBL/GenBank/DDBJ databases">
        <authorList>
            <consortium name="Pathogen Informatics"/>
        </authorList>
    </citation>
    <scope>NUCLEOTIDE SEQUENCE [LARGE SCALE GENOMIC DNA]</scope>
    <source>
        <strain evidence="7 8">3012STDY6756504</strain>
    </source>
</reference>
<keyword evidence="4 7" id="KW-0808">Transferase</keyword>
<dbReference type="EMBL" id="LR215973">
    <property type="protein sequence ID" value="VFA97955.1"/>
    <property type="molecule type" value="Genomic_DNA"/>
</dbReference>
<dbReference type="Pfam" id="PF00535">
    <property type="entry name" value="Glycos_transf_2"/>
    <property type="match status" value="1"/>
</dbReference>